<dbReference type="InterPro" id="IPR019793">
    <property type="entry name" value="Peroxidases_heam-ligand_BS"/>
</dbReference>
<dbReference type="Pfam" id="PF00141">
    <property type="entry name" value="peroxidase"/>
    <property type="match status" value="1"/>
</dbReference>
<evidence type="ECO:0000256" key="9">
    <source>
        <dbReference type="ARBA" id="ARBA00023002"/>
    </source>
</evidence>
<reference evidence="20" key="1">
    <citation type="submission" date="2020-05" db="EMBL/GenBank/DDBJ databases">
        <title>Mycena genomes resolve the evolution of fungal bioluminescence.</title>
        <authorList>
            <person name="Tsai I.J."/>
        </authorList>
    </citation>
    <scope>NUCLEOTIDE SEQUENCE</scope>
    <source>
        <strain evidence="20">160909Yilan</strain>
    </source>
</reference>
<dbReference type="AlphaFoldDB" id="A0A8H7CIC8"/>
<sequence>MRSNSSTGGQPSPEKRCLLSRNPTNCFLHTRNVAARSNVTFWCWDLTDRQDIKASANGSSTADSISVLLQMFLQYLSTALFSLATIRSVYGASAPKRRATCAGGQTVQNAACCAWFPVLEDILPNMFDNECGDDAHGALRLSFHDAIGFSPSKGGGGADGSIIVFNSTELTYPANNGLDDPINTEVPFIQAHGVTPGDFIQFAAAVSLSLCAGAPRVGFMMGRPMPVAPAPGPDGLVPEPFDSVESILARMADAGGFTATDVVALLASHSVAGADDVDPTIPGTPFDSTPELFDTQIFIEVQLRGTKFPGRDPGQGEVMSGVAGEMRLQSDHLLARDSASNCAWQSFAGNQAGMQSAFAKAFNKMAIIGHNPANLIDCSDVIPGAPPLPANAGPHLPAGQTMNDIEQACAASPFPTFTAQPGPATTVPAIPQA</sequence>
<evidence type="ECO:0000256" key="4">
    <source>
        <dbReference type="ARBA" id="ARBA00022559"/>
    </source>
</evidence>
<feature type="disulfide bond" evidence="17">
    <location>
        <begin position="342"/>
        <end position="409"/>
    </location>
</feature>
<evidence type="ECO:0000256" key="10">
    <source>
        <dbReference type="ARBA" id="ARBA00023004"/>
    </source>
</evidence>
<dbReference type="Pfam" id="PF11895">
    <property type="entry name" value="Peroxidase_ext"/>
    <property type="match status" value="1"/>
</dbReference>
<evidence type="ECO:0000256" key="13">
    <source>
        <dbReference type="ARBA" id="ARBA00023324"/>
    </source>
</evidence>
<dbReference type="PANTHER" id="PTHR31356">
    <property type="entry name" value="THYLAKOID LUMENAL 29 KDA PROTEIN, CHLOROPLASTIC-RELATED"/>
    <property type="match status" value="1"/>
</dbReference>
<evidence type="ECO:0000256" key="16">
    <source>
        <dbReference type="PIRSR" id="PIRSR601621-3"/>
    </source>
</evidence>
<evidence type="ECO:0000256" key="14">
    <source>
        <dbReference type="PIRSR" id="PIRSR601621-1"/>
    </source>
</evidence>
<dbReference type="GO" id="GO:0042744">
    <property type="term" value="P:hydrogen peroxide catabolic process"/>
    <property type="evidence" value="ECO:0007669"/>
    <property type="project" value="UniProtKB-KW"/>
</dbReference>
<organism evidence="20 21">
    <name type="scientific">Mycena sanguinolenta</name>
    <dbReference type="NCBI Taxonomy" id="230812"/>
    <lineage>
        <taxon>Eukaryota</taxon>
        <taxon>Fungi</taxon>
        <taxon>Dikarya</taxon>
        <taxon>Basidiomycota</taxon>
        <taxon>Agaricomycotina</taxon>
        <taxon>Agaricomycetes</taxon>
        <taxon>Agaricomycetidae</taxon>
        <taxon>Agaricales</taxon>
        <taxon>Marasmiineae</taxon>
        <taxon>Mycenaceae</taxon>
        <taxon>Mycena</taxon>
    </lineage>
</organism>
<keyword evidence="8 15" id="KW-0106">Calcium</keyword>
<evidence type="ECO:0000256" key="11">
    <source>
        <dbReference type="ARBA" id="ARBA00023157"/>
    </source>
</evidence>
<gene>
    <name evidence="20" type="ORF">MSAN_02267000</name>
</gene>
<evidence type="ECO:0000256" key="7">
    <source>
        <dbReference type="ARBA" id="ARBA00022729"/>
    </source>
</evidence>
<evidence type="ECO:0000256" key="5">
    <source>
        <dbReference type="ARBA" id="ARBA00022617"/>
    </source>
</evidence>
<evidence type="ECO:0000259" key="19">
    <source>
        <dbReference type="PROSITE" id="PS50873"/>
    </source>
</evidence>
<evidence type="ECO:0000256" key="15">
    <source>
        <dbReference type="PIRSR" id="PIRSR601621-2"/>
    </source>
</evidence>
<comment type="cofactor">
    <cofactor evidence="15 18">
        <name>Ca(2+)</name>
        <dbReference type="ChEBI" id="CHEBI:29108"/>
    </cofactor>
    <text evidence="15 18">Binds 2 calcium ions per subunit.</text>
</comment>
<keyword evidence="21" id="KW-1185">Reference proteome</keyword>
<keyword evidence="9 18" id="KW-0560">Oxidoreductase</keyword>
<dbReference type="PANTHER" id="PTHR31356:SF66">
    <property type="entry name" value="CATALASE-PEROXIDASE"/>
    <property type="match status" value="1"/>
</dbReference>
<dbReference type="InterPro" id="IPR024589">
    <property type="entry name" value="Ligninase_C"/>
</dbReference>
<keyword evidence="10 15" id="KW-0408">Iron</keyword>
<evidence type="ECO:0000313" key="20">
    <source>
        <dbReference type="EMBL" id="KAF7337406.1"/>
    </source>
</evidence>
<evidence type="ECO:0000256" key="12">
    <source>
        <dbReference type="ARBA" id="ARBA00023180"/>
    </source>
</evidence>
<keyword evidence="13" id="KW-0376">Hydrogen peroxide</keyword>
<dbReference type="EMBL" id="JACAZH010000034">
    <property type="protein sequence ID" value="KAF7337406.1"/>
    <property type="molecule type" value="Genomic_DNA"/>
</dbReference>
<keyword evidence="4 18" id="KW-0575">Peroxidase</keyword>
<dbReference type="GO" id="GO:0000302">
    <property type="term" value="P:response to reactive oxygen species"/>
    <property type="evidence" value="ECO:0007669"/>
    <property type="project" value="TreeGrafter"/>
</dbReference>
<dbReference type="Gene3D" id="1.10.520.10">
    <property type="match status" value="1"/>
</dbReference>
<dbReference type="InterPro" id="IPR044831">
    <property type="entry name" value="Ccp1-like"/>
</dbReference>
<protein>
    <recommendedName>
        <fullName evidence="18">Peroxidase</fullName>
        <ecNumber evidence="18">1.11.1.-</ecNumber>
    </recommendedName>
</protein>
<feature type="disulfide bond" evidence="17">
    <location>
        <begin position="101"/>
        <end position="113"/>
    </location>
</feature>
<keyword evidence="3" id="KW-0964">Secreted</keyword>
<feature type="binding site" evidence="15">
    <location>
        <position position="145"/>
    </location>
    <ligand>
        <name>Ca(2+)</name>
        <dbReference type="ChEBI" id="CHEBI:29108"/>
        <label>1</label>
    </ligand>
</feature>
<feature type="binding site" evidence="15">
    <location>
        <position position="157"/>
    </location>
    <ligand>
        <name>Ca(2+)</name>
        <dbReference type="ChEBI" id="CHEBI:29108"/>
        <label>1</label>
    </ligand>
</feature>
<evidence type="ECO:0000256" key="1">
    <source>
        <dbReference type="ARBA" id="ARBA00004613"/>
    </source>
</evidence>
<dbReference type="OrthoDB" id="2113341at2759"/>
<keyword evidence="5 15" id="KW-0349">Heme</keyword>
<dbReference type="Gene3D" id="1.10.420.10">
    <property type="entry name" value="Peroxidase, domain 2"/>
    <property type="match status" value="1"/>
</dbReference>
<comment type="cofactor">
    <cofactor evidence="15">
        <name>heme b</name>
        <dbReference type="ChEBI" id="CHEBI:60344"/>
    </cofactor>
    <text evidence="15">Binds 1 heme b (iron(II)-protoporphyrin IX) group per subunit.</text>
</comment>
<feature type="binding site" evidence="15">
    <location>
        <position position="270"/>
    </location>
    <ligand>
        <name>Ca(2+)</name>
        <dbReference type="ChEBI" id="CHEBI:29108"/>
        <label>2</label>
    </ligand>
</feature>
<dbReference type="PROSITE" id="PS50873">
    <property type="entry name" value="PEROXIDASE_4"/>
    <property type="match status" value="1"/>
</dbReference>
<dbReference type="EC" id="1.11.1.-" evidence="18"/>
<feature type="site" description="Transition state stabilizer" evidence="16">
    <location>
        <position position="140"/>
    </location>
</feature>
<keyword evidence="12" id="KW-0325">Glycoprotein</keyword>
<comment type="similarity">
    <text evidence="2 18">Belongs to the peroxidase family. Ligninase subfamily.</text>
</comment>
<dbReference type="InterPro" id="IPR001621">
    <property type="entry name" value="Ligninase"/>
</dbReference>
<feature type="binding site" evidence="15">
    <location>
        <position position="294"/>
    </location>
    <ligand>
        <name>Ca(2+)</name>
        <dbReference type="ChEBI" id="CHEBI:29108"/>
        <label>2</label>
    </ligand>
</feature>
<evidence type="ECO:0000256" key="2">
    <source>
        <dbReference type="ARBA" id="ARBA00006089"/>
    </source>
</evidence>
<accession>A0A8H7CIC8</accession>
<dbReference type="InterPro" id="IPR010255">
    <property type="entry name" value="Haem_peroxidase_sf"/>
</dbReference>
<feature type="binding site" evidence="15">
    <location>
        <position position="161"/>
    </location>
    <ligand>
        <name>Ca(2+)</name>
        <dbReference type="ChEBI" id="CHEBI:29108"/>
        <label>1</label>
    </ligand>
</feature>
<dbReference type="GO" id="GO:0005576">
    <property type="term" value="C:extracellular region"/>
    <property type="evidence" value="ECO:0007669"/>
    <property type="project" value="UniProtKB-SubCell"/>
</dbReference>
<comment type="subcellular location">
    <subcellularLocation>
        <location evidence="1">Secreted</location>
    </subcellularLocation>
</comment>
<keyword evidence="11 17" id="KW-1015">Disulfide bond</keyword>
<name>A0A8H7CIC8_9AGAR</name>
<keyword evidence="6 15" id="KW-0479">Metal-binding</keyword>
<dbReference type="GO" id="GO:0046872">
    <property type="term" value="F:metal ion binding"/>
    <property type="evidence" value="ECO:0007669"/>
    <property type="project" value="UniProtKB-UniRule"/>
</dbReference>
<feature type="binding site" evidence="15">
    <location>
        <position position="289"/>
    </location>
    <ligand>
        <name>Ca(2+)</name>
        <dbReference type="ChEBI" id="CHEBI:29108"/>
        <label>2</label>
    </ligand>
</feature>
<evidence type="ECO:0000256" key="18">
    <source>
        <dbReference type="RuleBase" id="RU363051"/>
    </source>
</evidence>
<feature type="disulfide bond" evidence="17">
    <location>
        <begin position="112"/>
        <end position="378"/>
    </location>
</feature>
<feature type="binding site" evidence="15">
    <location>
        <position position="159"/>
    </location>
    <ligand>
        <name>Ca(2+)</name>
        <dbReference type="ChEBI" id="CHEBI:29108"/>
        <label>1</label>
    </ligand>
</feature>
<feature type="disulfide bond" evidence="17">
    <location>
        <begin position="131"/>
        <end position="211"/>
    </location>
</feature>
<dbReference type="PROSITE" id="PS00436">
    <property type="entry name" value="PEROXIDASE_2"/>
    <property type="match status" value="1"/>
</dbReference>
<comment type="caution">
    <text evidence="20">The sequence shown here is derived from an EMBL/GenBank/DDBJ whole genome shotgun (WGS) entry which is preliminary data.</text>
</comment>
<dbReference type="PROSITE" id="PS00435">
    <property type="entry name" value="PEROXIDASE_1"/>
    <property type="match status" value="1"/>
</dbReference>
<dbReference type="InterPro" id="IPR019794">
    <property type="entry name" value="Peroxidases_AS"/>
</dbReference>
<feature type="active site" description="Proton acceptor" evidence="14">
    <location>
        <position position="144"/>
    </location>
</feature>
<dbReference type="PRINTS" id="PR00462">
    <property type="entry name" value="LIGNINASE"/>
</dbReference>
<feature type="binding site" description="axial binding residue" evidence="15">
    <location>
        <position position="269"/>
    </location>
    <ligand>
        <name>heme b</name>
        <dbReference type="ChEBI" id="CHEBI:60344"/>
    </ligand>
    <ligandPart>
        <name>Fe</name>
        <dbReference type="ChEBI" id="CHEBI:18248"/>
    </ligandPart>
</feature>
<dbReference type="GO" id="GO:0004601">
    <property type="term" value="F:peroxidase activity"/>
    <property type="evidence" value="ECO:0007669"/>
    <property type="project" value="UniProtKB-KW"/>
</dbReference>
<dbReference type="GO" id="GO:0034599">
    <property type="term" value="P:cellular response to oxidative stress"/>
    <property type="evidence" value="ECO:0007669"/>
    <property type="project" value="InterPro"/>
</dbReference>
<dbReference type="PRINTS" id="PR00458">
    <property type="entry name" value="PEROXIDASE"/>
</dbReference>
<feature type="domain" description="Plant heme peroxidase family profile" evidence="19">
    <location>
        <begin position="194"/>
        <end position="413"/>
    </location>
</feature>
<dbReference type="SUPFAM" id="SSF48113">
    <property type="entry name" value="Heme-dependent peroxidases"/>
    <property type="match status" value="1"/>
</dbReference>
<dbReference type="GO" id="GO:0020037">
    <property type="term" value="F:heme binding"/>
    <property type="evidence" value="ECO:0007669"/>
    <property type="project" value="UniProtKB-UniRule"/>
</dbReference>
<proteinExistence type="inferred from homology"/>
<feature type="binding site" evidence="15">
    <location>
        <position position="287"/>
    </location>
    <ligand>
        <name>Ca(2+)</name>
        <dbReference type="ChEBI" id="CHEBI:29108"/>
        <label>2</label>
    </ligand>
</feature>
<keyword evidence="7" id="KW-0732">Signal</keyword>
<evidence type="ECO:0000256" key="8">
    <source>
        <dbReference type="ARBA" id="ARBA00022837"/>
    </source>
</evidence>
<dbReference type="Proteomes" id="UP000623467">
    <property type="component" value="Unassembled WGS sequence"/>
</dbReference>
<evidence type="ECO:0000313" key="21">
    <source>
        <dbReference type="Proteomes" id="UP000623467"/>
    </source>
</evidence>
<dbReference type="InterPro" id="IPR002016">
    <property type="entry name" value="Haem_peroxidase"/>
</dbReference>
<evidence type="ECO:0000256" key="6">
    <source>
        <dbReference type="ARBA" id="ARBA00022723"/>
    </source>
</evidence>
<evidence type="ECO:0000256" key="17">
    <source>
        <dbReference type="PIRSR" id="PIRSR601621-4"/>
    </source>
</evidence>
<evidence type="ECO:0000256" key="3">
    <source>
        <dbReference type="ARBA" id="ARBA00022525"/>
    </source>
</evidence>
<dbReference type="CDD" id="cd00692">
    <property type="entry name" value="ligninase"/>
    <property type="match status" value="1"/>
</dbReference>